<dbReference type="CDD" id="cd00609">
    <property type="entry name" value="AAT_like"/>
    <property type="match status" value="1"/>
</dbReference>
<proteinExistence type="inferred from homology"/>
<evidence type="ECO:0000256" key="2">
    <source>
        <dbReference type="ARBA" id="ARBA00007441"/>
    </source>
</evidence>
<dbReference type="AlphaFoldDB" id="A0A939ETU2"/>
<evidence type="ECO:0000256" key="3">
    <source>
        <dbReference type="ARBA" id="ARBA00012753"/>
    </source>
</evidence>
<keyword evidence="6" id="KW-0663">Pyridoxal phosphate</keyword>
<evidence type="ECO:0000256" key="5">
    <source>
        <dbReference type="ARBA" id="ARBA00022679"/>
    </source>
</evidence>
<comment type="catalytic activity">
    <reaction evidence="7">
        <text>L-aspartate + 2-oxoglutarate = oxaloacetate + L-glutamate</text>
        <dbReference type="Rhea" id="RHEA:21824"/>
        <dbReference type="ChEBI" id="CHEBI:16452"/>
        <dbReference type="ChEBI" id="CHEBI:16810"/>
        <dbReference type="ChEBI" id="CHEBI:29985"/>
        <dbReference type="ChEBI" id="CHEBI:29991"/>
        <dbReference type="EC" id="2.6.1.1"/>
    </reaction>
</comment>
<sequence length="393" mass="42600">MLTTISGFDRIGEENAFAVLARATALAGEGRDIINLGIGQPDFRTPEHIVEAAIKALRDGHHGYTPATGILPLREAVSADLEKRTGFAPNPDNVLIVPGGKVTMFMAIMMFGEPGAEILYPDPGFPIYRSMIEFTGATPIPVPIREENEFAFSAEETLSLINDKTRLVIVNSPANPCGGVTPRAEIEKLVAGLEKHPNVAIMSDEIYAQMTYDGMEHVSLLGFESIRDRLILLDGWSKTYAMTGWRMGYSVWPDGLMDKARKLAVNAWSCVNAPAQFAGLAALTGPQDAVHEMVAEFDKRRKVVVDGLNALPNVTCRTPLGAFYAFPNIKATGWKAKKLASALLEDAGVAVIGGPDFGILGEGYIRLSYANSTENIQRALTRMDDFLGENSQP</sequence>
<evidence type="ECO:0000256" key="4">
    <source>
        <dbReference type="ARBA" id="ARBA00022576"/>
    </source>
</evidence>
<evidence type="ECO:0000256" key="7">
    <source>
        <dbReference type="ARBA" id="ARBA00049185"/>
    </source>
</evidence>
<dbReference type="InterPro" id="IPR050596">
    <property type="entry name" value="AspAT/PAT-like"/>
</dbReference>
<accession>A0A939ETU2</accession>
<evidence type="ECO:0000256" key="6">
    <source>
        <dbReference type="ARBA" id="ARBA00022898"/>
    </source>
</evidence>
<dbReference type="InterPro" id="IPR004839">
    <property type="entry name" value="Aminotransferase_I/II_large"/>
</dbReference>
<evidence type="ECO:0000313" key="9">
    <source>
        <dbReference type="EMBL" id="MBO0346999.1"/>
    </source>
</evidence>
<organism evidence="9 10">
    <name type="scientific">Roseibium limicola</name>
    <dbReference type="NCBI Taxonomy" id="2816037"/>
    <lineage>
        <taxon>Bacteria</taxon>
        <taxon>Pseudomonadati</taxon>
        <taxon>Pseudomonadota</taxon>
        <taxon>Alphaproteobacteria</taxon>
        <taxon>Hyphomicrobiales</taxon>
        <taxon>Stappiaceae</taxon>
        <taxon>Roseibium</taxon>
    </lineage>
</organism>
<dbReference type="InterPro" id="IPR015422">
    <property type="entry name" value="PyrdxlP-dep_Trfase_small"/>
</dbReference>
<dbReference type="EC" id="2.6.1.1" evidence="3"/>
<dbReference type="Proteomes" id="UP000664779">
    <property type="component" value="Unassembled WGS sequence"/>
</dbReference>
<dbReference type="GO" id="GO:0006520">
    <property type="term" value="P:amino acid metabolic process"/>
    <property type="evidence" value="ECO:0007669"/>
    <property type="project" value="InterPro"/>
</dbReference>
<dbReference type="GO" id="GO:0004069">
    <property type="term" value="F:L-aspartate:2-oxoglutarate aminotransferase activity"/>
    <property type="evidence" value="ECO:0007669"/>
    <property type="project" value="UniProtKB-EC"/>
</dbReference>
<dbReference type="RefSeq" id="WP_206943473.1">
    <property type="nucleotide sequence ID" value="NZ_JAFLNF010000008.1"/>
</dbReference>
<gene>
    <name evidence="9" type="ORF">J0X15_17365</name>
</gene>
<keyword evidence="5" id="KW-0808">Transferase</keyword>
<dbReference type="Pfam" id="PF00155">
    <property type="entry name" value="Aminotran_1_2"/>
    <property type="match status" value="1"/>
</dbReference>
<dbReference type="PANTHER" id="PTHR46383">
    <property type="entry name" value="ASPARTATE AMINOTRANSFERASE"/>
    <property type="match status" value="1"/>
</dbReference>
<dbReference type="SUPFAM" id="SSF53383">
    <property type="entry name" value="PLP-dependent transferases"/>
    <property type="match status" value="1"/>
</dbReference>
<feature type="domain" description="Aminotransferase class I/classII large" evidence="8">
    <location>
        <begin position="32"/>
        <end position="382"/>
    </location>
</feature>
<reference evidence="9" key="1">
    <citation type="submission" date="2021-03" db="EMBL/GenBank/DDBJ databases">
        <title>Roseibium sp. CAU 1637 isolated from Incheon.</title>
        <authorList>
            <person name="Kim W."/>
        </authorList>
    </citation>
    <scope>NUCLEOTIDE SEQUENCE</scope>
    <source>
        <strain evidence="9">CAU 1637</strain>
    </source>
</reference>
<dbReference type="InterPro" id="IPR015421">
    <property type="entry name" value="PyrdxlP-dep_Trfase_major"/>
</dbReference>
<evidence type="ECO:0000259" key="8">
    <source>
        <dbReference type="Pfam" id="PF00155"/>
    </source>
</evidence>
<keyword evidence="10" id="KW-1185">Reference proteome</keyword>
<protein>
    <recommendedName>
        <fullName evidence="3">aspartate transaminase</fullName>
        <ecNumber evidence="3">2.6.1.1</ecNumber>
    </recommendedName>
</protein>
<evidence type="ECO:0000256" key="1">
    <source>
        <dbReference type="ARBA" id="ARBA00001933"/>
    </source>
</evidence>
<evidence type="ECO:0000313" key="10">
    <source>
        <dbReference type="Proteomes" id="UP000664779"/>
    </source>
</evidence>
<dbReference type="Gene3D" id="3.90.1150.10">
    <property type="entry name" value="Aspartate Aminotransferase, domain 1"/>
    <property type="match status" value="1"/>
</dbReference>
<keyword evidence="4 9" id="KW-0032">Aminotransferase</keyword>
<dbReference type="PANTHER" id="PTHR46383:SF1">
    <property type="entry name" value="ASPARTATE AMINOTRANSFERASE"/>
    <property type="match status" value="1"/>
</dbReference>
<dbReference type="InterPro" id="IPR015424">
    <property type="entry name" value="PyrdxlP-dep_Trfase"/>
</dbReference>
<dbReference type="Gene3D" id="3.40.640.10">
    <property type="entry name" value="Type I PLP-dependent aspartate aminotransferase-like (Major domain)"/>
    <property type="match status" value="1"/>
</dbReference>
<dbReference type="GO" id="GO:0030170">
    <property type="term" value="F:pyridoxal phosphate binding"/>
    <property type="evidence" value="ECO:0007669"/>
    <property type="project" value="InterPro"/>
</dbReference>
<comment type="caution">
    <text evidence="9">The sequence shown here is derived from an EMBL/GenBank/DDBJ whole genome shotgun (WGS) entry which is preliminary data.</text>
</comment>
<comment type="similarity">
    <text evidence="2">Belongs to the class-I pyridoxal-phosphate-dependent aminotransferase family.</text>
</comment>
<dbReference type="EMBL" id="JAFLNF010000008">
    <property type="protein sequence ID" value="MBO0346999.1"/>
    <property type="molecule type" value="Genomic_DNA"/>
</dbReference>
<comment type="cofactor">
    <cofactor evidence="1">
        <name>pyridoxal 5'-phosphate</name>
        <dbReference type="ChEBI" id="CHEBI:597326"/>
    </cofactor>
</comment>
<name>A0A939ETU2_9HYPH</name>